<proteinExistence type="predicted"/>
<dbReference type="EMBL" id="JAOB01000069">
    <property type="protein sequence ID" value="EUA23555.1"/>
    <property type="molecule type" value="Genomic_DNA"/>
</dbReference>
<evidence type="ECO:0000313" key="1">
    <source>
        <dbReference type="EMBL" id="EUA23555.1"/>
    </source>
</evidence>
<dbReference type="AlphaFoldDB" id="X7ZY45"/>
<reference evidence="1" key="1">
    <citation type="submission" date="2014-01" db="EMBL/GenBank/DDBJ databases">
        <authorList>
            <person name="Brown-Elliot B."/>
            <person name="Wallace R."/>
            <person name="Lenaerts A."/>
            <person name="Ordway D."/>
            <person name="DeGroote M.A."/>
            <person name="Parker T."/>
            <person name="Sizemore C."/>
            <person name="Tallon L.J."/>
            <person name="Sadzewicz L.K."/>
            <person name="Sengamalay N."/>
            <person name="Fraser C.M."/>
            <person name="Hine E."/>
            <person name="Shefchek K.A."/>
            <person name="Das S.P."/>
            <person name="Tettelin H."/>
        </authorList>
    </citation>
    <scope>NUCLEOTIDE SEQUENCE [LARGE SCALE GENOMIC DNA]</scope>
    <source>
        <strain evidence="1">4042</strain>
    </source>
</reference>
<name>X7ZY45_MYCXE</name>
<accession>X7ZY45</accession>
<sequence length="142" mass="15389">MHEQECCHRASAPGLVEICSAKLSYRAEVETLGGVNHDVEAPPGVGDRGNSALDIVGLTHVATNGNRCTTALFDFVRSTLALRQRSPEHRNCRAAIGQRQAGSRPMPLPPPVIKAVRPCNVVSMPPRSRTYGIPILFNCFDD</sequence>
<gene>
    <name evidence="1" type="ORF">I553_5064</name>
</gene>
<comment type="caution">
    <text evidence="1">The sequence shown here is derived from an EMBL/GenBank/DDBJ whole genome shotgun (WGS) entry which is preliminary data.</text>
</comment>
<protein>
    <submittedName>
        <fullName evidence="1">Uncharacterized protein</fullName>
    </submittedName>
</protein>
<dbReference type="PATRIC" id="fig|1299334.3.peg.7031"/>
<organism evidence="1">
    <name type="scientific">Mycobacterium xenopi 4042</name>
    <dbReference type="NCBI Taxonomy" id="1299334"/>
    <lineage>
        <taxon>Bacteria</taxon>
        <taxon>Bacillati</taxon>
        <taxon>Actinomycetota</taxon>
        <taxon>Actinomycetes</taxon>
        <taxon>Mycobacteriales</taxon>
        <taxon>Mycobacteriaceae</taxon>
        <taxon>Mycobacterium</taxon>
    </lineage>
</organism>